<dbReference type="OrthoDB" id="4793422at2"/>
<evidence type="ECO:0000313" key="2">
    <source>
        <dbReference type="Proteomes" id="UP000312032"/>
    </source>
</evidence>
<name>A0A5C4U6L1_9CORY</name>
<dbReference type="Pfam" id="PF10739">
    <property type="entry name" value="DUF2550"/>
    <property type="match status" value="1"/>
</dbReference>
<evidence type="ECO:0000313" key="1">
    <source>
        <dbReference type="EMBL" id="TNL99742.1"/>
    </source>
</evidence>
<dbReference type="EMBL" id="VDHJ01000002">
    <property type="protein sequence ID" value="TNL99742.1"/>
    <property type="molecule type" value="Genomic_DNA"/>
</dbReference>
<dbReference type="AlphaFoldDB" id="A0A5C4U6L1"/>
<sequence>MAEKAIFIPLAVLLVVLALAGWRFFTVRTHGTPALVRSLPAGDSYSWRHGVIQYFGDELHFFKLRSLSPRPDITFHRSHVSVIGHRRAYEDEATIIADSGVIVELATPKGECELALDSHSAKAIIAWVESAPNVRQEARDHKALLMKIAKGRKR</sequence>
<protein>
    <submittedName>
        <fullName evidence="1">DUF2550 family protein</fullName>
    </submittedName>
</protein>
<proteinExistence type="predicted"/>
<dbReference type="RefSeq" id="WP_139464659.1">
    <property type="nucleotide sequence ID" value="NZ_VDHJ01000002.1"/>
</dbReference>
<gene>
    <name evidence="1" type="ORF">FHE74_01505</name>
</gene>
<dbReference type="InterPro" id="IPR019675">
    <property type="entry name" value="DUF2550"/>
</dbReference>
<dbReference type="Proteomes" id="UP000312032">
    <property type="component" value="Unassembled WGS sequence"/>
</dbReference>
<reference evidence="1 2" key="1">
    <citation type="submission" date="2019-06" db="EMBL/GenBank/DDBJ databases">
        <authorList>
            <person name="Li J."/>
        </authorList>
    </citation>
    <scope>NUCLEOTIDE SEQUENCE [LARGE SCALE GENOMIC DNA]</scope>
    <source>
        <strain evidence="1 2">LMG 28165</strain>
    </source>
</reference>
<accession>A0A5C4U6L1</accession>
<comment type="caution">
    <text evidence="1">The sequence shown here is derived from an EMBL/GenBank/DDBJ whole genome shotgun (WGS) entry which is preliminary data.</text>
</comment>
<keyword evidence="2" id="KW-1185">Reference proteome</keyword>
<organism evidence="1 2">
    <name type="scientific">Corynebacterium tapiri</name>
    <dbReference type="NCBI Taxonomy" id="1448266"/>
    <lineage>
        <taxon>Bacteria</taxon>
        <taxon>Bacillati</taxon>
        <taxon>Actinomycetota</taxon>
        <taxon>Actinomycetes</taxon>
        <taxon>Mycobacteriales</taxon>
        <taxon>Corynebacteriaceae</taxon>
        <taxon>Corynebacterium</taxon>
    </lineage>
</organism>